<reference evidence="2" key="1">
    <citation type="submission" date="2010-04" db="EMBL/GenBank/DDBJ databases">
        <title>Complete sequence of Thiomonas intermedia K12.</title>
        <authorList>
            <consortium name="US DOE Joint Genome Institute"/>
            <person name="Lucas S."/>
            <person name="Copeland A."/>
            <person name="Lapidus A."/>
            <person name="Cheng J.-F."/>
            <person name="Bruce D."/>
            <person name="Goodwin L."/>
            <person name="Pitluck S."/>
            <person name="Davenport K."/>
            <person name="Detter J.C."/>
            <person name="Han C."/>
            <person name="Tapia R."/>
            <person name="Land M."/>
            <person name="Hauser L."/>
            <person name="Kyrpides N."/>
            <person name="Ovchinnikova G."/>
            <person name="Kerfeld C.A."/>
            <person name="Cannon G.C."/>
            <person name="Heinhorst S."/>
            <person name="Woyke T."/>
        </authorList>
    </citation>
    <scope>NUCLEOTIDE SEQUENCE [LARGE SCALE GENOMIC DNA]</scope>
    <source>
        <strain evidence="2">K12</strain>
    </source>
</reference>
<dbReference type="BioCyc" id="TINT75379:TINT_RS09995-MONOMER"/>
<dbReference type="KEGG" id="tin:Tint_1998"/>
<dbReference type="InterPro" id="IPR015032">
    <property type="entry name" value="ThsB__TIR-like_domain"/>
</dbReference>
<gene>
    <name evidence="2" type="ordered locus">Tint_1998</name>
</gene>
<organism evidence="2">
    <name type="scientific">Thiomonas intermedia (strain K12)</name>
    <name type="common">Thiobacillus intermedius</name>
    <dbReference type="NCBI Taxonomy" id="75379"/>
    <lineage>
        <taxon>Bacteria</taxon>
        <taxon>Pseudomonadati</taxon>
        <taxon>Pseudomonadota</taxon>
        <taxon>Betaproteobacteria</taxon>
        <taxon>Burkholderiales</taxon>
        <taxon>Thiomonas</taxon>
    </lineage>
</organism>
<dbReference type="AlphaFoldDB" id="D5X2M5"/>
<dbReference type="Pfam" id="PF08937">
    <property type="entry name" value="ThsB_TIR"/>
    <property type="match status" value="1"/>
</dbReference>
<feature type="domain" description="Thoeris protein ThsB TIR-like" evidence="1">
    <location>
        <begin position="8"/>
        <end position="114"/>
    </location>
</feature>
<dbReference type="STRING" id="75379.Tint_1998"/>
<evidence type="ECO:0000259" key="1">
    <source>
        <dbReference type="Pfam" id="PF08937"/>
    </source>
</evidence>
<proteinExistence type="predicted"/>
<protein>
    <recommendedName>
        <fullName evidence="1">Thoeris protein ThsB TIR-like domain-containing protein</fullName>
    </recommendedName>
</protein>
<dbReference type="EMBL" id="CP002021">
    <property type="protein sequence ID" value="ADG31358.1"/>
    <property type="molecule type" value="Genomic_DNA"/>
</dbReference>
<name>D5X2M5_THIK1</name>
<evidence type="ECO:0000313" key="2">
    <source>
        <dbReference type="EMBL" id="ADG31358.1"/>
    </source>
</evidence>
<dbReference type="Gene3D" id="3.40.50.11200">
    <property type="match status" value="1"/>
</dbReference>
<dbReference type="HOGENOM" id="CLU_120365_0_0_4"/>
<sequence>MAYRNGTYVAFHAGGTTDPTASDIKYYNTMKMWCVNKNVDFTFINSHEKASAVRDTSTRETLRRSLVARLNNSKHMVLILTAPTKNDTDWVPFEIAYAVDVCQIPIIAVYPDYASILAPAELSNYWPPALASRITNGTARVIHIPFKLPAVLDSIEQFGVSNTAYPTNGYGFYNRETQIGWGLINP</sequence>
<accession>D5X2M5</accession>
<dbReference type="eggNOG" id="ENOG5030R27">
    <property type="taxonomic scope" value="Bacteria"/>
</dbReference>